<proteinExistence type="predicted"/>
<keyword evidence="2" id="KW-1185">Reference proteome</keyword>
<evidence type="ECO:0000313" key="1">
    <source>
        <dbReference type="EMBL" id="MED6137585.1"/>
    </source>
</evidence>
<accession>A0ABU6SNJ0</accession>
<dbReference type="Proteomes" id="UP001341840">
    <property type="component" value="Unassembled WGS sequence"/>
</dbReference>
<gene>
    <name evidence="1" type="ORF">PIB30_066265</name>
</gene>
<name>A0ABU6SNJ0_9FABA</name>
<sequence length="132" mass="15024">MTRSSLGHSWSSSKVRVNHPKVTVQASYSRSGGIWPNISSNHSHRDLPVPFSISCSKYQRHPLTGYQKPQLVCNVLERNNALAPRHVERMGLKAPPLYEGTDHRLINLELVIAQTCHREQPGPLHVRFNPWM</sequence>
<dbReference type="EMBL" id="JASCZI010061088">
    <property type="protein sequence ID" value="MED6137585.1"/>
    <property type="molecule type" value="Genomic_DNA"/>
</dbReference>
<protein>
    <submittedName>
        <fullName evidence="1">Uncharacterized protein</fullName>
    </submittedName>
</protein>
<organism evidence="1 2">
    <name type="scientific">Stylosanthes scabra</name>
    <dbReference type="NCBI Taxonomy" id="79078"/>
    <lineage>
        <taxon>Eukaryota</taxon>
        <taxon>Viridiplantae</taxon>
        <taxon>Streptophyta</taxon>
        <taxon>Embryophyta</taxon>
        <taxon>Tracheophyta</taxon>
        <taxon>Spermatophyta</taxon>
        <taxon>Magnoliopsida</taxon>
        <taxon>eudicotyledons</taxon>
        <taxon>Gunneridae</taxon>
        <taxon>Pentapetalae</taxon>
        <taxon>rosids</taxon>
        <taxon>fabids</taxon>
        <taxon>Fabales</taxon>
        <taxon>Fabaceae</taxon>
        <taxon>Papilionoideae</taxon>
        <taxon>50 kb inversion clade</taxon>
        <taxon>dalbergioids sensu lato</taxon>
        <taxon>Dalbergieae</taxon>
        <taxon>Pterocarpus clade</taxon>
        <taxon>Stylosanthes</taxon>
    </lineage>
</organism>
<evidence type="ECO:0000313" key="2">
    <source>
        <dbReference type="Proteomes" id="UP001341840"/>
    </source>
</evidence>
<reference evidence="1 2" key="1">
    <citation type="journal article" date="2023" name="Plants (Basel)">
        <title>Bridging the Gap: Combining Genomics and Transcriptomics Approaches to Understand Stylosanthes scabra, an Orphan Legume from the Brazilian Caatinga.</title>
        <authorList>
            <person name="Ferreira-Neto J.R.C."/>
            <person name="da Silva M.D."/>
            <person name="Binneck E."/>
            <person name="de Melo N.F."/>
            <person name="da Silva R.H."/>
            <person name="de Melo A.L.T.M."/>
            <person name="Pandolfi V."/>
            <person name="Bustamante F.O."/>
            <person name="Brasileiro-Vidal A.C."/>
            <person name="Benko-Iseppon A.M."/>
        </authorList>
    </citation>
    <scope>NUCLEOTIDE SEQUENCE [LARGE SCALE GENOMIC DNA]</scope>
    <source>
        <tissue evidence="1">Leaves</tissue>
    </source>
</reference>
<comment type="caution">
    <text evidence="1">The sequence shown here is derived from an EMBL/GenBank/DDBJ whole genome shotgun (WGS) entry which is preliminary data.</text>
</comment>